<keyword evidence="10 14" id="KW-1133">Transmembrane helix</keyword>
<dbReference type="STRING" id="401625.A0A0P1A3F3"/>
<keyword evidence="9" id="KW-0249">Electron transport</keyword>
<keyword evidence="7" id="KW-0479">Metal-binding</keyword>
<dbReference type="SUPFAM" id="SSF81648">
    <property type="entry name" value="a domain/subunit of cytochrome bc1 complex (Ubiquinol-cytochrome c reductase)"/>
    <property type="match status" value="1"/>
</dbReference>
<feature type="transmembrane region" description="Helical" evidence="14">
    <location>
        <begin position="20"/>
        <end position="41"/>
    </location>
</feature>
<keyword evidence="5" id="KW-0679">Respiratory chain</keyword>
<dbReference type="GO" id="GO:0046872">
    <property type="term" value="F:metal ion binding"/>
    <property type="evidence" value="ECO:0007669"/>
    <property type="project" value="UniProtKB-KW"/>
</dbReference>
<dbReference type="GO" id="GO:0022900">
    <property type="term" value="P:electron transport chain"/>
    <property type="evidence" value="ECO:0007669"/>
    <property type="project" value="UniProtKB-UniRule"/>
</dbReference>
<evidence type="ECO:0000259" key="15">
    <source>
        <dbReference type="PROSITE" id="PS51003"/>
    </source>
</evidence>
<evidence type="ECO:0000256" key="2">
    <source>
        <dbReference type="ARBA" id="ARBA00013531"/>
    </source>
</evidence>
<evidence type="ECO:0000256" key="13">
    <source>
        <dbReference type="ARBA" id="ARBA00023136"/>
    </source>
</evidence>
<evidence type="ECO:0000256" key="10">
    <source>
        <dbReference type="ARBA" id="ARBA00022989"/>
    </source>
</evidence>
<keyword evidence="13 14" id="KW-0472">Membrane</keyword>
<accession>A0A0P1A3F3</accession>
<evidence type="ECO:0000256" key="5">
    <source>
        <dbReference type="ARBA" id="ARBA00022660"/>
    </source>
</evidence>
<evidence type="ECO:0000256" key="12">
    <source>
        <dbReference type="ARBA" id="ARBA00023128"/>
    </source>
</evidence>
<evidence type="ECO:0000256" key="8">
    <source>
        <dbReference type="ARBA" id="ARBA00022792"/>
    </source>
</evidence>
<feature type="domain" description="Cytochrome b/b6 C-terminal region profile" evidence="15">
    <location>
        <begin position="1"/>
        <end position="77"/>
    </location>
</feature>
<name>A0A0P1A3F3_9BASI</name>
<keyword evidence="11" id="KW-0408">Iron</keyword>
<dbReference type="AlphaFoldDB" id="A0A0P1A3F3"/>
<evidence type="ECO:0000256" key="7">
    <source>
        <dbReference type="ARBA" id="ARBA00022723"/>
    </source>
</evidence>
<organism evidence="16 17">
    <name type="scientific">Ceraceosorus bombacis</name>
    <dbReference type="NCBI Taxonomy" id="401625"/>
    <lineage>
        <taxon>Eukaryota</taxon>
        <taxon>Fungi</taxon>
        <taxon>Dikarya</taxon>
        <taxon>Basidiomycota</taxon>
        <taxon>Ustilaginomycotina</taxon>
        <taxon>Exobasidiomycetes</taxon>
        <taxon>Ceraceosorales</taxon>
        <taxon>Ceraceosoraceae</taxon>
        <taxon>Ceraceosorus</taxon>
    </lineage>
</organism>
<evidence type="ECO:0000256" key="11">
    <source>
        <dbReference type="ARBA" id="ARBA00023004"/>
    </source>
</evidence>
<evidence type="ECO:0000256" key="3">
    <source>
        <dbReference type="ARBA" id="ARBA00022448"/>
    </source>
</evidence>
<sequence>MPILDTSRVRGIQFRGIAQFFFGTFLVCFFILMFIGSQHVAEPFTTVGTIATVYYFAYFIVVVPAVGIIENTLMDIALDKSRYNYIYWKDNRQRYDVIIPKSTGIKPREVSFTVAKNGNKEKALSTAIEYRETTLTTWFTKVLKEYDETNPLISVRGTEEP</sequence>
<dbReference type="InterPro" id="IPR027387">
    <property type="entry name" value="Cytb/b6-like_sf"/>
</dbReference>
<keyword evidence="3" id="KW-0813">Transport</keyword>
<dbReference type="GO" id="GO:0005743">
    <property type="term" value="C:mitochondrial inner membrane"/>
    <property type="evidence" value="ECO:0007669"/>
    <property type="project" value="UniProtKB-SubCell"/>
</dbReference>
<dbReference type="Proteomes" id="UP000054845">
    <property type="component" value="Unassembled WGS sequence"/>
</dbReference>
<evidence type="ECO:0000256" key="6">
    <source>
        <dbReference type="ARBA" id="ARBA00022692"/>
    </source>
</evidence>
<evidence type="ECO:0000256" key="4">
    <source>
        <dbReference type="ARBA" id="ARBA00022617"/>
    </source>
</evidence>
<evidence type="ECO:0000313" key="17">
    <source>
        <dbReference type="Proteomes" id="UP000054845"/>
    </source>
</evidence>
<dbReference type="GO" id="GO:0016491">
    <property type="term" value="F:oxidoreductase activity"/>
    <property type="evidence" value="ECO:0007669"/>
    <property type="project" value="UniProtKB-UniRule"/>
</dbReference>
<evidence type="ECO:0000256" key="9">
    <source>
        <dbReference type="ARBA" id="ARBA00022982"/>
    </source>
</evidence>
<dbReference type="OrthoDB" id="244at2759"/>
<dbReference type="InterPro" id="IPR036150">
    <property type="entry name" value="Cyt_b/b6_C_sf"/>
</dbReference>
<keyword evidence="4" id="KW-0349">Heme</keyword>
<dbReference type="InterPro" id="IPR005798">
    <property type="entry name" value="Cyt_b/b6_C"/>
</dbReference>
<dbReference type="GO" id="GO:0009055">
    <property type="term" value="F:electron transfer activity"/>
    <property type="evidence" value="ECO:0007669"/>
    <property type="project" value="InterPro"/>
</dbReference>
<dbReference type="PROSITE" id="PS51003">
    <property type="entry name" value="CYTB_CTER"/>
    <property type="match status" value="1"/>
</dbReference>
<keyword evidence="6 14" id="KW-0812">Transmembrane</keyword>
<keyword evidence="12" id="KW-0496">Mitochondrion</keyword>
<dbReference type="Gene3D" id="1.20.810.10">
    <property type="entry name" value="Cytochrome Bc1 Complex, Chain C"/>
    <property type="match status" value="1"/>
</dbReference>
<evidence type="ECO:0000256" key="14">
    <source>
        <dbReference type="SAM" id="Phobius"/>
    </source>
</evidence>
<keyword evidence="17" id="KW-1185">Reference proteome</keyword>
<reference evidence="16 17" key="1">
    <citation type="submission" date="2014-09" db="EMBL/GenBank/DDBJ databases">
        <authorList>
            <person name="Magalhaes I.L.F."/>
            <person name="Oliveira U."/>
            <person name="Santos F.R."/>
            <person name="Vidigal T.H.D.A."/>
            <person name="Brescovit A.D."/>
            <person name="Santos A.J."/>
        </authorList>
    </citation>
    <scope>NUCLEOTIDE SEQUENCE [LARGE SCALE GENOMIC DNA]</scope>
</reference>
<feature type="transmembrane region" description="Helical" evidence="14">
    <location>
        <begin position="53"/>
        <end position="73"/>
    </location>
</feature>
<comment type="subcellular location">
    <subcellularLocation>
        <location evidence="1">Mitochondrion inner membrane</location>
        <topology evidence="1">Multi-pass membrane protein</topology>
    </subcellularLocation>
</comment>
<dbReference type="Pfam" id="PF00032">
    <property type="entry name" value="Cytochrom_B_C"/>
    <property type="match status" value="1"/>
</dbReference>
<evidence type="ECO:0000256" key="1">
    <source>
        <dbReference type="ARBA" id="ARBA00004448"/>
    </source>
</evidence>
<proteinExistence type="predicted"/>
<evidence type="ECO:0000313" key="16">
    <source>
        <dbReference type="EMBL" id="CEG19377.1"/>
    </source>
</evidence>
<keyword evidence="8" id="KW-0999">Mitochondrion inner membrane</keyword>
<dbReference type="EMBL" id="CCYA01000484">
    <property type="protein sequence ID" value="CEG19377.1"/>
    <property type="molecule type" value="Genomic_DNA"/>
</dbReference>
<protein>
    <recommendedName>
        <fullName evidence="2">Cytochrome b</fullName>
    </recommendedName>
</protein>